<dbReference type="Gene3D" id="3.40.190.10">
    <property type="entry name" value="Periplasmic binding protein-like II"/>
    <property type="match status" value="2"/>
</dbReference>
<dbReference type="GO" id="GO:0046872">
    <property type="term" value="F:metal ion binding"/>
    <property type="evidence" value="ECO:0007669"/>
    <property type="project" value="UniProtKB-KW"/>
</dbReference>
<evidence type="ECO:0000313" key="5">
    <source>
        <dbReference type="EMBL" id="ELY20181.1"/>
    </source>
</evidence>
<dbReference type="Proteomes" id="UP000011651">
    <property type="component" value="Unassembled WGS sequence"/>
</dbReference>
<dbReference type="PANTHER" id="PTHR30006:SF15">
    <property type="entry name" value="IRON-UTILIZATION PERIPLASMIC PROTEIN"/>
    <property type="match status" value="1"/>
</dbReference>
<feature type="binding site" evidence="3">
    <location>
        <position position="38"/>
    </location>
    <ligand>
        <name>Fe cation</name>
        <dbReference type="ChEBI" id="CHEBI:24875"/>
    </ligand>
</feature>
<evidence type="ECO:0000256" key="3">
    <source>
        <dbReference type="PIRSR" id="PIRSR002825-1"/>
    </source>
</evidence>
<comment type="caution">
    <text evidence="5">The sequence shown here is derived from an EMBL/GenBank/DDBJ whole genome shotgun (WGS) entry which is preliminary data.</text>
</comment>
<evidence type="ECO:0000256" key="4">
    <source>
        <dbReference type="SAM" id="SignalP"/>
    </source>
</evidence>
<dbReference type="PIRSF" id="PIRSF002825">
    <property type="entry name" value="CfbpA"/>
    <property type="match status" value="1"/>
</dbReference>
<protein>
    <submittedName>
        <fullName evidence="5">Bacterial extracellular solute-binding, family 1</fullName>
    </submittedName>
</protein>
<dbReference type="SUPFAM" id="SSF53850">
    <property type="entry name" value="Periplasmic binding protein-like II"/>
    <property type="match status" value="1"/>
</dbReference>
<evidence type="ECO:0000313" key="6">
    <source>
        <dbReference type="Proteomes" id="UP000011651"/>
    </source>
</evidence>
<sequence length="344" mass="38354">MCLMKTVRFVAPMAAMMVGATFAGQVVADELNLYSARHYDSDERLYDAFTEETGIEVNILEGDSDQLIERIQREGVASPADIMLTVDAGRLWRAEDEGIFQSVESDVLNERLPEAMRHPDGLWFGFSQRARVIFYNRENFDPSQITSYEDLADPQFEGKVCIRSSNNIYNQSLLAAMIEHHGEEGAEEWAQGVVNNMARDPEGGDTDQILGVASGECDIAVANHYYYVRLLKSDDDAEREAARKVGIIFPNQDDRGTHVNVGGAGVVEGAPNRENAIRFLEYLSSDTAQEIFASGNNEFPVVDGIKKDPVLESWGNFKTDDVNISVLGENNPEAIRIFDRVGWR</sequence>
<feature type="chain" id="PRO_5004003447" evidence="4">
    <location>
        <begin position="24"/>
        <end position="344"/>
    </location>
</feature>
<dbReference type="EMBL" id="AOPO01000025">
    <property type="protein sequence ID" value="ELY20181.1"/>
    <property type="molecule type" value="Genomic_DNA"/>
</dbReference>
<organism evidence="5 6">
    <name type="scientific">Vreelandella titanicae BH1</name>
    <dbReference type="NCBI Taxonomy" id="1204738"/>
    <lineage>
        <taxon>Bacteria</taxon>
        <taxon>Pseudomonadati</taxon>
        <taxon>Pseudomonadota</taxon>
        <taxon>Gammaproteobacteria</taxon>
        <taxon>Oceanospirillales</taxon>
        <taxon>Halomonadaceae</taxon>
        <taxon>Vreelandella</taxon>
    </lineage>
</organism>
<keyword evidence="2 4" id="KW-0732">Signal</keyword>
<gene>
    <name evidence="5" type="ORF">HALTITAN_3159</name>
</gene>
<keyword evidence="3" id="KW-0408">Iron</keyword>
<keyword evidence="3" id="KW-0479">Metal-binding</keyword>
<feature type="binding site" evidence="3">
    <location>
        <position position="225"/>
    </location>
    <ligand>
        <name>Fe cation</name>
        <dbReference type="ChEBI" id="CHEBI:24875"/>
    </ligand>
</feature>
<proteinExistence type="inferred from homology"/>
<evidence type="ECO:0000256" key="2">
    <source>
        <dbReference type="ARBA" id="ARBA00022729"/>
    </source>
</evidence>
<evidence type="ECO:0000256" key="1">
    <source>
        <dbReference type="ARBA" id="ARBA00008520"/>
    </source>
</evidence>
<reference evidence="5 6" key="1">
    <citation type="journal article" date="2013" name="Genome Announc.">
        <title>Draft Genome of the Marine Gammaproteobacterium Halomonas titanicae.</title>
        <authorList>
            <person name="Sanchez-Porro C."/>
            <person name="de la Haba R.R."/>
            <person name="Cruz-Hernandez N."/>
            <person name="Gonzalez J.M."/>
            <person name="Reyes-Guirao C."/>
            <person name="Navarro-Sampedro L."/>
            <person name="Carballo M."/>
            <person name="Ventosa A."/>
        </authorList>
    </citation>
    <scope>NUCLEOTIDE SEQUENCE [LARGE SCALE GENOMIC DNA]</scope>
    <source>
        <strain evidence="5 6">BH1</strain>
    </source>
</reference>
<name>L9U6E5_9GAMM</name>
<accession>L9U6E5</accession>
<dbReference type="AlphaFoldDB" id="L9U6E5"/>
<dbReference type="GO" id="GO:0030288">
    <property type="term" value="C:outer membrane-bounded periplasmic space"/>
    <property type="evidence" value="ECO:0007669"/>
    <property type="project" value="TreeGrafter"/>
</dbReference>
<dbReference type="PANTHER" id="PTHR30006">
    <property type="entry name" value="THIAMINE-BINDING PERIPLASMIC PROTEIN-RELATED"/>
    <property type="match status" value="1"/>
</dbReference>
<dbReference type="PATRIC" id="fig|1204738.3.peg.4743"/>
<dbReference type="InterPro" id="IPR026045">
    <property type="entry name" value="Ferric-bd"/>
</dbReference>
<feature type="binding site" evidence="3">
    <location>
        <position position="226"/>
    </location>
    <ligand>
        <name>Fe cation</name>
        <dbReference type="ChEBI" id="CHEBI:24875"/>
    </ligand>
</feature>
<dbReference type="CDD" id="cd13542">
    <property type="entry name" value="PBP2_FutA1_ilke"/>
    <property type="match status" value="1"/>
</dbReference>
<feature type="signal peptide" evidence="4">
    <location>
        <begin position="1"/>
        <end position="23"/>
    </location>
</feature>
<dbReference type="Pfam" id="PF13343">
    <property type="entry name" value="SBP_bac_6"/>
    <property type="match status" value="1"/>
</dbReference>
<comment type="similarity">
    <text evidence="1">Belongs to the bacterial solute-binding protein 1 family.</text>
</comment>